<dbReference type="SUPFAM" id="SSF55545">
    <property type="entry name" value="beta-N-acetylhexosaminidase-like domain"/>
    <property type="match status" value="1"/>
</dbReference>
<name>A0A2K2FQS8_9CLOT</name>
<dbReference type="GO" id="GO:0005975">
    <property type="term" value="P:carbohydrate metabolic process"/>
    <property type="evidence" value="ECO:0007669"/>
    <property type="project" value="InterPro"/>
</dbReference>
<proteinExistence type="inferred from homology"/>
<dbReference type="SUPFAM" id="SSF51445">
    <property type="entry name" value="(Trans)glycosidases"/>
    <property type="match status" value="1"/>
</dbReference>
<protein>
    <submittedName>
        <fullName evidence="4">Beta-N-acetylhexosaminidase</fullName>
    </submittedName>
</protein>
<dbReference type="InterPro" id="IPR029018">
    <property type="entry name" value="Hex-like_dom2"/>
</dbReference>
<evidence type="ECO:0000256" key="2">
    <source>
        <dbReference type="ARBA" id="ARBA00022801"/>
    </source>
</evidence>
<dbReference type="Gene3D" id="3.30.379.10">
    <property type="entry name" value="Chitobiase/beta-hexosaminidase domain 2-like"/>
    <property type="match status" value="1"/>
</dbReference>
<sequence>MSDIRPQYIKIKGNGKYVTGNTEIRCSIPIVKEMFKQASVGACCSKAEFSKISFMSDIPKNIEEEVTKEFNLSFVDNEEAFVIDIDGDINIYSRSDRGLFYGCITLLQMMKDQYLDRMLAFDYPSCPERGVKVYLPSERNIEYFKQFVDMICYFKYNTIMIEVGGAMEYKRHPEINSGWIEYCKEMSEYSGKTTKIQDHTYKWYKNSIHVENGEGSFLSQSRVRELVEYCRERMLEVIPEVPSLSHCDYLLLNHREIAERQNDPYPDTYCPSNPKSYALLFDILDEVIEVFKPSVINIGHDEYYSIGICENCKDRKAEDIFAEDIRKIHDYLSKRGIRTMIWGDKLLKDVYVKDAGPFGGAEIKMYHPAWHINDGEYVGMIPATYKAIDLIPADVKILHWNWGLGEKLEDQFLERGMEITYGNFEGYEFPGWSEHIQKGIKGAIISNWSTLNEIILQRNGILFGIAYAYFMFWNDKYNDSMFQEVRDRVLSELFNYKYGNILDLDMTEDRKEQVEFIEFLHATDYNVAYKSFVDGVFTESDIYTIGQYVIRYDDGTKAVVPIVYGENISSRDVSWDRKRSEFEPVYKIDRHLAEVSMTTLPVKMGEDTYYRFICRNPYPKKRIDTISIECDESKKCNIYLKSIKYL</sequence>
<dbReference type="AlphaFoldDB" id="A0A2K2FQS8"/>
<comment type="caution">
    <text evidence="4">The sequence shown here is derived from an EMBL/GenBank/DDBJ whole genome shotgun (WGS) entry which is preliminary data.</text>
</comment>
<evidence type="ECO:0000313" key="5">
    <source>
        <dbReference type="Proteomes" id="UP000236151"/>
    </source>
</evidence>
<dbReference type="InterPro" id="IPR015883">
    <property type="entry name" value="Glyco_hydro_20_cat"/>
</dbReference>
<feature type="domain" description="Glycoside hydrolase family 20 catalytic" evidence="3">
    <location>
        <begin position="141"/>
        <end position="350"/>
    </location>
</feature>
<dbReference type="OrthoDB" id="9810898at2"/>
<evidence type="ECO:0000313" key="4">
    <source>
        <dbReference type="EMBL" id="PNU01133.1"/>
    </source>
</evidence>
<dbReference type="RefSeq" id="WP_103080262.1">
    <property type="nucleotide sequence ID" value="NZ_CP021850.1"/>
</dbReference>
<dbReference type="KEGG" id="cthd:CDO33_06175"/>
<dbReference type="GO" id="GO:0004563">
    <property type="term" value="F:beta-N-acetylhexosaminidase activity"/>
    <property type="evidence" value="ECO:0007669"/>
    <property type="project" value="UniProtKB-ARBA"/>
</dbReference>
<dbReference type="PANTHER" id="PTHR21040">
    <property type="entry name" value="BCDNA.GH04120"/>
    <property type="match status" value="1"/>
</dbReference>
<accession>A0A2K2FQS8</accession>
<gene>
    <name evidence="4" type="ORF">CDQ84_03150</name>
</gene>
<organism evidence="4 5">
    <name type="scientific">Clostridium thermosuccinogenes</name>
    <dbReference type="NCBI Taxonomy" id="84032"/>
    <lineage>
        <taxon>Bacteria</taxon>
        <taxon>Bacillati</taxon>
        <taxon>Bacillota</taxon>
        <taxon>Clostridia</taxon>
        <taxon>Eubacteriales</taxon>
        <taxon>Clostridiaceae</taxon>
        <taxon>Clostridium</taxon>
    </lineage>
</organism>
<dbReference type="InterPro" id="IPR017853">
    <property type="entry name" value="GH"/>
</dbReference>
<dbReference type="EMBL" id="NIOJ01000004">
    <property type="protein sequence ID" value="PNU01133.1"/>
    <property type="molecule type" value="Genomic_DNA"/>
</dbReference>
<dbReference type="InterPro" id="IPR038901">
    <property type="entry name" value="HEXDC-like"/>
</dbReference>
<evidence type="ECO:0000256" key="1">
    <source>
        <dbReference type="ARBA" id="ARBA00006285"/>
    </source>
</evidence>
<reference evidence="4 5" key="1">
    <citation type="submission" date="2017-06" db="EMBL/GenBank/DDBJ databases">
        <title>Investigating the central metabolism of Clostridium thermosuccinogenes.</title>
        <authorList>
            <person name="Koendjbiharie J.G."/>
            <person name="van Kranenburg R."/>
        </authorList>
    </citation>
    <scope>NUCLEOTIDE SEQUENCE [LARGE SCALE GENOMIC DNA]</scope>
    <source>
        <strain evidence="4 5">DSM 5806</strain>
    </source>
</reference>
<dbReference type="Pfam" id="PF00728">
    <property type="entry name" value="Glyco_hydro_20"/>
    <property type="match status" value="1"/>
</dbReference>
<dbReference type="Proteomes" id="UP000236151">
    <property type="component" value="Unassembled WGS sequence"/>
</dbReference>
<dbReference type="PANTHER" id="PTHR21040:SF8">
    <property type="entry name" value="BCDNA.GH04120"/>
    <property type="match status" value="1"/>
</dbReference>
<comment type="similarity">
    <text evidence="1">Belongs to the glycosyl hydrolase 20 family.</text>
</comment>
<keyword evidence="5" id="KW-1185">Reference proteome</keyword>
<dbReference type="Gene3D" id="3.20.20.80">
    <property type="entry name" value="Glycosidases"/>
    <property type="match status" value="1"/>
</dbReference>
<keyword evidence="2" id="KW-0378">Hydrolase</keyword>
<evidence type="ECO:0000259" key="3">
    <source>
        <dbReference type="Pfam" id="PF00728"/>
    </source>
</evidence>